<keyword evidence="3" id="KW-0378">Hydrolase</keyword>
<dbReference type="SUPFAM" id="SSF53474">
    <property type="entry name" value="alpha/beta-Hydrolases"/>
    <property type="match status" value="1"/>
</dbReference>
<dbReference type="PANTHER" id="PTHR42776">
    <property type="entry name" value="SERINE PEPTIDASE S9 FAMILY MEMBER"/>
    <property type="match status" value="1"/>
</dbReference>
<proteinExistence type="inferred from homology"/>
<evidence type="ECO:0000256" key="2">
    <source>
        <dbReference type="ARBA" id="ARBA00022729"/>
    </source>
</evidence>
<sequence length="707" mass="78772">MVQVEKLTAKTVLEAPNYSPPVPNANGTQGLFTVSSYDFASGKHTQHLRVIDLAGLGVSTIASGENIHDAHWIPGPHDEILYLQSDDKGKTQVKIARTGDLPGDHDWVRQIDAPIANLKLKLLREGQVAFVFTGLAGDDGELFNEEAVEKKNAARVFDTTYVRTWTSYYKPQRYGLWYTILSKKDGPWELKWPCHNLLHNSPDIEPHSMYGPFGNASTHYDIAPNGIAFNARKLETHDLQEKQNSYPHYCPLASYGAPPVAKPEPIALPGNVSAGQASNMRLSPNGEHIGFFHASADDIINIRLYIASTTDLASYDAFKRIDPDEDPEHYEPPASFEFAGRSDTIIMQKKVTGRMALAQLVLKQGEKPRYFTFDDTVASYAPLRAGDWTTLLVARTSFLESALWQIVNVPGASVDHTIFCATKKGRKYGLHEDMVSDIWFEGADGLCVHALVVRPSTFDEDKKYPWVLALHGGPLGDWSTGWSPGWNAAAWVEQGYILILPNISGSTGYGLDFARRVNDEWGGKPYQDIVNLVEHLEQIPCLDHAKGILTGQSYGGYMMSWLFSHEVSKRFCGAIWQDGIFSIPTMLLQSDVSLDTAAFGTKPPYPWENAAHLEKFNPARPELLRKWAACAPPTLVVHGEKDYRCPVTEGLAVFNTLQTQGVPSRMLLFEDEGHIVVKPENALVCYETTWAWMQKCVQGEFDNTRRS</sequence>
<protein>
    <recommendedName>
        <fullName evidence="4">Dipeptidyl-peptidase V</fullName>
    </recommendedName>
</protein>
<reference evidence="6" key="1">
    <citation type="journal article" date="2021" name="J Fungi (Basel)">
        <title>Genomic and Metabolomic Analyses of the Marine Fungus Emericellopsis cladophorae: Insights into Saltwater Adaptability Mechanisms and Its Biosynthetic Potential.</title>
        <authorList>
            <person name="Goncalves M.F.M."/>
            <person name="Hilario S."/>
            <person name="Van de Peer Y."/>
            <person name="Esteves A.C."/>
            <person name="Alves A."/>
        </authorList>
    </citation>
    <scope>NUCLEOTIDE SEQUENCE</scope>
    <source>
        <strain evidence="6">MUM 19.33</strain>
    </source>
</reference>
<dbReference type="GeneID" id="75833448"/>
<dbReference type="InterPro" id="IPR001375">
    <property type="entry name" value="Peptidase_S9_cat"/>
</dbReference>
<evidence type="ECO:0000313" key="7">
    <source>
        <dbReference type="Proteomes" id="UP001055219"/>
    </source>
</evidence>
<dbReference type="OrthoDB" id="416344at2759"/>
<feature type="domain" description="Peptidase S9 prolyl oligopeptidase catalytic" evidence="5">
    <location>
        <begin position="485"/>
        <end position="698"/>
    </location>
</feature>
<keyword evidence="7" id="KW-1185">Reference proteome</keyword>
<dbReference type="InterPro" id="IPR029058">
    <property type="entry name" value="AB_hydrolase_fold"/>
</dbReference>
<evidence type="ECO:0000256" key="1">
    <source>
        <dbReference type="ARBA" id="ARBA00010040"/>
    </source>
</evidence>
<dbReference type="Proteomes" id="UP001055219">
    <property type="component" value="Unassembled WGS sequence"/>
</dbReference>
<evidence type="ECO:0000256" key="4">
    <source>
        <dbReference type="ARBA" id="ARBA00032829"/>
    </source>
</evidence>
<gene>
    <name evidence="6" type="ORF">J7T54_006971</name>
</gene>
<evidence type="ECO:0000256" key="3">
    <source>
        <dbReference type="ARBA" id="ARBA00022801"/>
    </source>
</evidence>
<comment type="similarity">
    <text evidence="1">Belongs to the peptidase S9C family.</text>
</comment>
<organism evidence="6 7">
    <name type="scientific">Emericellopsis cladophorae</name>
    <dbReference type="NCBI Taxonomy" id="2686198"/>
    <lineage>
        <taxon>Eukaryota</taxon>
        <taxon>Fungi</taxon>
        <taxon>Dikarya</taxon>
        <taxon>Ascomycota</taxon>
        <taxon>Pezizomycotina</taxon>
        <taxon>Sordariomycetes</taxon>
        <taxon>Hypocreomycetidae</taxon>
        <taxon>Hypocreales</taxon>
        <taxon>Bionectriaceae</taxon>
        <taxon>Emericellopsis</taxon>
    </lineage>
</organism>
<dbReference type="PANTHER" id="PTHR42776:SF13">
    <property type="entry name" value="DIPEPTIDYL-PEPTIDASE 5"/>
    <property type="match status" value="1"/>
</dbReference>
<dbReference type="GO" id="GO:0004252">
    <property type="term" value="F:serine-type endopeptidase activity"/>
    <property type="evidence" value="ECO:0007669"/>
    <property type="project" value="TreeGrafter"/>
</dbReference>
<accession>A0A9Q0BI96</accession>
<dbReference type="AlphaFoldDB" id="A0A9Q0BI96"/>
<reference evidence="6" key="2">
    <citation type="submission" date="2022-07" db="EMBL/GenBank/DDBJ databases">
        <authorList>
            <person name="Goncalves M.F.M."/>
            <person name="Hilario S."/>
            <person name="Van De Peer Y."/>
            <person name="Esteves A.C."/>
            <person name="Alves A."/>
        </authorList>
    </citation>
    <scope>NUCLEOTIDE SEQUENCE</scope>
    <source>
        <strain evidence="6">MUM 19.33</strain>
    </source>
</reference>
<dbReference type="GO" id="GO:0006508">
    <property type="term" value="P:proteolysis"/>
    <property type="evidence" value="ECO:0007669"/>
    <property type="project" value="InterPro"/>
</dbReference>
<evidence type="ECO:0000259" key="5">
    <source>
        <dbReference type="Pfam" id="PF00326"/>
    </source>
</evidence>
<evidence type="ECO:0000313" key="6">
    <source>
        <dbReference type="EMBL" id="KAI6785329.1"/>
    </source>
</evidence>
<keyword evidence="2" id="KW-0732">Signal</keyword>
<dbReference type="EMBL" id="JAGIXG020000002">
    <property type="protein sequence ID" value="KAI6785329.1"/>
    <property type="molecule type" value="Genomic_DNA"/>
</dbReference>
<dbReference type="Gene3D" id="3.40.50.1820">
    <property type="entry name" value="alpha/beta hydrolase"/>
    <property type="match status" value="1"/>
</dbReference>
<dbReference type="RefSeq" id="XP_051366185.1">
    <property type="nucleotide sequence ID" value="XM_051509360.1"/>
</dbReference>
<name>A0A9Q0BI96_9HYPO</name>
<dbReference type="Pfam" id="PF00326">
    <property type="entry name" value="Peptidase_S9"/>
    <property type="match status" value="1"/>
</dbReference>
<comment type="caution">
    <text evidence="6">The sequence shown here is derived from an EMBL/GenBank/DDBJ whole genome shotgun (WGS) entry which is preliminary data.</text>
</comment>